<dbReference type="PROSITE" id="PS00233">
    <property type="entry name" value="CHIT_BIND_RR_1"/>
    <property type="match status" value="1"/>
</dbReference>
<feature type="compositionally biased region" description="Basic and acidic residues" evidence="4">
    <location>
        <begin position="227"/>
        <end position="237"/>
    </location>
</feature>
<dbReference type="EMBL" id="AGBW02011958">
    <property type="protein sequence ID" value="OWR45869.1"/>
    <property type="molecule type" value="Genomic_DNA"/>
</dbReference>
<dbReference type="PROSITE" id="PS51155">
    <property type="entry name" value="CHIT_BIND_RR_2"/>
    <property type="match status" value="1"/>
</dbReference>
<feature type="region of interest" description="Disordered" evidence="4">
    <location>
        <begin position="218"/>
        <end position="237"/>
    </location>
</feature>
<dbReference type="InterPro" id="IPR051217">
    <property type="entry name" value="Insect_Cuticle_Struc_Prot"/>
</dbReference>
<dbReference type="PANTHER" id="PTHR12236:SF98">
    <property type="entry name" value="CUTICULAR PROTEIN 56F"/>
    <property type="match status" value="1"/>
</dbReference>
<dbReference type="AlphaFoldDB" id="A0A212EWL7"/>
<dbReference type="InParanoid" id="A0A212EWL7"/>
<dbReference type="KEGG" id="dpl:KGM_209656"/>
<dbReference type="eggNOG" id="ENOG502S5F7">
    <property type="taxonomic scope" value="Eukaryota"/>
</dbReference>
<evidence type="ECO:0000256" key="1">
    <source>
        <dbReference type="ARBA" id="ARBA00022460"/>
    </source>
</evidence>
<evidence type="ECO:0000313" key="6">
    <source>
        <dbReference type="EMBL" id="OWR45869.1"/>
    </source>
</evidence>
<feature type="signal peptide" evidence="5">
    <location>
        <begin position="1"/>
        <end position="29"/>
    </location>
</feature>
<keyword evidence="2 5" id="KW-0732">Signal</keyword>
<reference evidence="6 7" key="1">
    <citation type="journal article" date="2011" name="Cell">
        <title>The monarch butterfly genome yields insights into long-distance migration.</title>
        <authorList>
            <person name="Zhan S."/>
            <person name="Merlin C."/>
            <person name="Boore J.L."/>
            <person name="Reppert S.M."/>
        </authorList>
    </citation>
    <scope>NUCLEOTIDE SEQUENCE [LARGE SCALE GENOMIC DNA]</scope>
    <source>
        <strain evidence="6">F-2</strain>
    </source>
</reference>
<name>A0A212EWL7_DANPL</name>
<dbReference type="GO" id="GO:0042302">
    <property type="term" value="F:structural constituent of cuticle"/>
    <property type="evidence" value="ECO:0007669"/>
    <property type="project" value="UniProtKB-UniRule"/>
</dbReference>
<evidence type="ECO:0000256" key="4">
    <source>
        <dbReference type="SAM" id="MobiDB-lite"/>
    </source>
</evidence>
<dbReference type="GO" id="GO:0005615">
    <property type="term" value="C:extracellular space"/>
    <property type="evidence" value="ECO:0007669"/>
    <property type="project" value="TreeGrafter"/>
</dbReference>
<comment type="caution">
    <text evidence="6">The sequence shown here is derived from an EMBL/GenBank/DDBJ whole genome shotgun (WGS) entry which is preliminary data.</text>
</comment>
<dbReference type="InterPro" id="IPR000618">
    <property type="entry name" value="Insect_cuticle"/>
</dbReference>
<feature type="region of interest" description="Disordered" evidence="4">
    <location>
        <begin position="272"/>
        <end position="294"/>
    </location>
</feature>
<proteinExistence type="predicted"/>
<evidence type="ECO:0000256" key="3">
    <source>
        <dbReference type="PROSITE-ProRule" id="PRU00497"/>
    </source>
</evidence>
<feature type="compositionally biased region" description="Polar residues" evidence="4">
    <location>
        <begin position="81"/>
        <end position="119"/>
    </location>
</feature>
<organism evidence="6 7">
    <name type="scientific">Danaus plexippus plexippus</name>
    <dbReference type="NCBI Taxonomy" id="278856"/>
    <lineage>
        <taxon>Eukaryota</taxon>
        <taxon>Metazoa</taxon>
        <taxon>Ecdysozoa</taxon>
        <taxon>Arthropoda</taxon>
        <taxon>Hexapoda</taxon>
        <taxon>Insecta</taxon>
        <taxon>Pterygota</taxon>
        <taxon>Neoptera</taxon>
        <taxon>Endopterygota</taxon>
        <taxon>Lepidoptera</taxon>
        <taxon>Glossata</taxon>
        <taxon>Ditrysia</taxon>
        <taxon>Papilionoidea</taxon>
        <taxon>Nymphalidae</taxon>
        <taxon>Danainae</taxon>
        <taxon>Danaini</taxon>
        <taxon>Danaina</taxon>
        <taxon>Danaus</taxon>
        <taxon>Danaus</taxon>
    </lineage>
</organism>
<dbReference type="PROSITE" id="PS51257">
    <property type="entry name" value="PROKAR_LIPOPROTEIN"/>
    <property type="match status" value="1"/>
</dbReference>
<dbReference type="Pfam" id="PF00379">
    <property type="entry name" value="Chitin_bind_4"/>
    <property type="match status" value="1"/>
</dbReference>
<feature type="chain" id="PRO_5012939540" evidence="5">
    <location>
        <begin position="30"/>
        <end position="294"/>
    </location>
</feature>
<feature type="compositionally biased region" description="Polar residues" evidence="4">
    <location>
        <begin position="277"/>
        <end position="294"/>
    </location>
</feature>
<protein>
    <submittedName>
        <fullName evidence="6">Cuticle protein CPR151</fullName>
    </submittedName>
</protein>
<feature type="region of interest" description="Disordered" evidence="4">
    <location>
        <begin position="68"/>
        <end position="119"/>
    </location>
</feature>
<dbReference type="InterPro" id="IPR031311">
    <property type="entry name" value="CHIT_BIND_RR_consensus"/>
</dbReference>
<dbReference type="GO" id="GO:0031012">
    <property type="term" value="C:extracellular matrix"/>
    <property type="evidence" value="ECO:0007669"/>
    <property type="project" value="TreeGrafter"/>
</dbReference>
<evidence type="ECO:0000256" key="2">
    <source>
        <dbReference type="ARBA" id="ARBA00022729"/>
    </source>
</evidence>
<keyword evidence="1 3" id="KW-0193">Cuticle</keyword>
<accession>A0A212EWL7</accession>
<keyword evidence="7" id="KW-1185">Reference proteome</keyword>
<evidence type="ECO:0000313" key="7">
    <source>
        <dbReference type="Proteomes" id="UP000007151"/>
    </source>
</evidence>
<feature type="region of interest" description="Disordered" evidence="4">
    <location>
        <begin position="148"/>
        <end position="210"/>
    </location>
</feature>
<dbReference type="STRING" id="278856.A0A212EWL7"/>
<dbReference type="PANTHER" id="PTHR12236">
    <property type="entry name" value="STRUCTURAL CONTITUENT OF CUTICLE"/>
    <property type="match status" value="1"/>
</dbReference>
<dbReference type="FunCoup" id="A0A212EWL7">
    <property type="interactions" value="25"/>
</dbReference>
<feature type="compositionally biased region" description="Polar residues" evidence="4">
    <location>
        <begin position="148"/>
        <end position="167"/>
    </location>
</feature>
<sequence length="294" mass="32483">MFKAMTRVDIMPGWSCFIVCSLLVVSCLAEPAVNNRYLPPQARNASPSQSYGVPGFSQRQAEAVFRGRPSSVYGPPASIRKPNSQYGLPKTPSSQYGAPNNQYQGQKQAPTGQYLPPTSQYQASVNQYPAPSQYQAPKAQYLPPVNQYQAPSTQYGVPNQDRPNVPSQEYGAPGFERSGSDSKYDNQQSRQYLPPSARGYDDGSSGEPANYDFEYMVQDAPSGNDFGHQESRRGDRAEGVYYVVLPDGRKQTVEYEADQDGFKPRISYEDVGAGSGYDSNRQADYSNDYINGPY</sequence>
<gene>
    <name evidence="6" type="ORF">KGM_209656</name>
</gene>
<dbReference type="Proteomes" id="UP000007151">
    <property type="component" value="Unassembled WGS sequence"/>
</dbReference>
<evidence type="ECO:0000256" key="5">
    <source>
        <dbReference type="SAM" id="SignalP"/>
    </source>
</evidence>